<protein>
    <submittedName>
        <fullName evidence="2">Uncharacterized protein</fullName>
    </submittedName>
</protein>
<dbReference type="PANTHER" id="PTHR34802:SF3">
    <property type="match status" value="1"/>
</dbReference>
<organism evidence="2 3">
    <name type="scientific">Rubroshorea leprosula</name>
    <dbReference type="NCBI Taxonomy" id="152421"/>
    <lineage>
        <taxon>Eukaryota</taxon>
        <taxon>Viridiplantae</taxon>
        <taxon>Streptophyta</taxon>
        <taxon>Embryophyta</taxon>
        <taxon>Tracheophyta</taxon>
        <taxon>Spermatophyta</taxon>
        <taxon>Magnoliopsida</taxon>
        <taxon>eudicotyledons</taxon>
        <taxon>Gunneridae</taxon>
        <taxon>Pentapetalae</taxon>
        <taxon>rosids</taxon>
        <taxon>malvids</taxon>
        <taxon>Malvales</taxon>
        <taxon>Dipterocarpaceae</taxon>
        <taxon>Rubroshorea</taxon>
    </lineage>
</organism>
<comment type="caution">
    <text evidence="2">The sequence shown here is derived from an EMBL/GenBank/DDBJ whole genome shotgun (WGS) entry which is preliminary data.</text>
</comment>
<gene>
    <name evidence="2" type="ORF">SLEP1_g39935</name>
</gene>
<dbReference type="PANTHER" id="PTHR34802">
    <property type="entry name" value="CHORISMATE SYNTHASE"/>
    <property type="match status" value="1"/>
</dbReference>
<feature type="compositionally biased region" description="Basic and acidic residues" evidence="1">
    <location>
        <begin position="161"/>
        <end position="178"/>
    </location>
</feature>
<keyword evidence="3" id="KW-1185">Reference proteome</keyword>
<sequence length="762" mass="85915">MRAKNEDLCLAAKTTPDDHYVGFCKELRISYTRDFLISLAELDICRELPRGFDNSILRELVDRSTNFSRPCNDSEPGRFGGNPGPLLQNPEHGLLGSGTFPRISRYSDGTSSPLLQGCGFHLLNRSSEPYRPPHLCKAKPPRRESNDQYNDETFGSSENLSQERVDEERRRRDSFDLMRKEQERAIQEKKRIISGEHEESINPETTIFLEDAGGDARLTNKYCNLKEFELSLAPNSDTEGCKTTWITSSTQILPGFTSKSLEYDLNSSSTSHPSIQHELSDVKEDHAKNHASHSCDLSHEEGIITEESILSEHNGQYSAQIHSPTDWDSYPREDSQSGSFKTHAASQCLISFPQKRMGLSEVAGSLKLRNESSDEFYVSETGNDSGHLNIVNEGHTRSFEKVPFSPIIGRMVLPKNLTESSSIQRAQRYSVTRNDILAPFVSPLLTEDKYMTLSRINEPSVETNFEGTMYPAFIKPADLSKTEGGQSVCDTKARQELDLWNESASKHSPISDSAEFDNICLPDEDSLIRVDDTVFPWEPLTEDTSGSPVAIAEEQAVFGVTLSDNRTQDLASLNTSFQNFCIQQSYPQVCHPRLNPGNAYFHHLSSQQVQQNSKNKVPNLRPYRWKPHYRQSFPPALHFDPIQCAYPTAPTLHSVNHPLKTEMPIPGEFHPYQYGLPKGVSAPNKVAFHANESMLYSLQNYHQHHYMDLEMPFTDHIVGLNSNQPAISELFEMDLAARQAHPHLSKAGDFSGMFGNHVYMQF</sequence>
<dbReference type="Proteomes" id="UP001054252">
    <property type="component" value="Unassembled WGS sequence"/>
</dbReference>
<reference evidence="2 3" key="1">
    <citation type="journal article" date="2021" name="Commun. Biol.">
        <title>The genome of Shorea leprosula (Dipterocarpaceae) highlights the ecological relevance of drought in aseasonal tropical rainforests.</title>
        <authorList>
            <person name="Ng K.K.S."/>
            <person name="Kobayashi M.J."/>
            <person name="Fawcett J.A."/>
            <person name="Hatakeyama M."/>
            <person name="Paape T."/>
            <person name="Ng C.H."/>
            <person name="Ang C.C."/>
            <person name="Tnah L.H."/>
            <person name="Lee C.T."/>
            <person name="Nishiyama T."/>
            <person name="Sese J."/>
            <person name="O'Brien M.J."/>
            <person name="Copetti D."/>
            <person name="Mohd Noor M.I."/>
            <person name="Ong R.C."/>
            <person name="Putra M."/>
            <person name="Sireger I.Z."/>
            <person name="Indrioko S."/>
            <person name="Kosugi Y."/>
            <person name="Izuno A."/>
            <person name="Isagi Y."/>
            <person name="Lee S.L."/>
            <person name="Shimizu K.K."/>
        </authorList>
    </citation>
    <scope>NUCLEOTIDE SEQUENCE [LARGE SCALE GENOMIC DNA]</scope>
    <source>
        <strain evidence="2">214</strain>
    </source>
</reference>
<feature type="compositionally biased region" description="Polar residues" evidence="1">
    <location>
        <begin position="147"/>
        <end position="160"/>
    </location>
</feature>
<dbReference type="EMBL" id="BPVZ01000090">
    <property type="protein sequence ID" value="GKV31222.1"/>
    <property type="molecule type" value="Genomic_DNA"/>
</dbReference>
<evidence type="ECO:0000313" key="2">
    <source>
        <dbReference type="EMBL" id="GKV31222.1"/>
    </source>
</evidence>
<proteinExistence type="predicted"/>
<evidence type="ECO:0000256" key="1">
    <source>
        <dbReference type="SAM" id="MobiDB-lite"/>
    </source>
</evidence>
<accession>A0AAV5L2B4</accession>
<name>A0AAV5L2B4_9ROSI</name>
<feature type="region of interest" description="Disordered" evidence="1">
    <location>
        <begin position="130"/>
        <end position="178"/>
    </location>
</feature>
<dbReference type="AlphaFoldDB" id="A0AAV5L2B4"/>
<evidence type="ECO:0000313" key="3">
    <source>
        <dbReference type="Proteomes" id="UP001054252"/>
    </source>
</evidence>